<name>A0A6J4KET0_9ACTN</name>
<accession>A0A6J4KET0</accession>
<evidence type="ECO:0000313" key="2">
    <source>
        <dbReference type="EMBL" id="CAA9303793.1"/>
    </source>
</evidence>
<dbReference type="InterPro" id="IPR036388">
    <property type="entry name" value="WH-like_DNA-bd_sf"/>
</dbReference>
<dbReference type="InterPro" id="IPR036866">
    <property type="entry name" value="RibonucZ/Hydroxyglut_hydro"/>
</dbReference>
<dbReference type="Pfam" id="PF00753">
    <property type="entry name" value="Lactamase_B"/>
    <property type="match status" value="1"/>
</dbReference>
<reference evidence="2" key="1">
    <citation type="submission" date="2020-02" db="EMBL/GenBank/DDBJ databases">
        <authorList>
            <person name="Meier V. D."/>
        </authorList>
    </citation>
    <scope>NUCLEOTIDE SEQUENCE</scope>
    <source>
        <strain evidence="2">AVDCRST_MAG48</strain>
    </source>
</reference>
<dbReference type="InterPro" id="IPR050662">
    <property type="entry name" value="Sec-metab_biosynth-thioest"/>
</dbReference>
<keyword evidence="2" id="KW-0378">Hydrolase</keyword>
<dbReference type="CDD" id="cd16278">
    <property type="entry name" value="metallo-hydrolase-like_MBL-fold"/>
    <property type="match status" value="1"/>
</dbReference>
<dbReference type="PANTHER" id="PTHR23131">
    <property type="entry name" value="ENDORIBONUCLEASE LACTB2"/>
    <property type="match status" value="1"/>
</dbReference>
<dbReference type="Gene3D" id="3.60.15.10">
    <property type="entry name" value="Ribonuclease Z/Hydroxyacylglutathione hydrolase-like"/>
    <property type="match status" value="1"/>
</dbReference>
<dbReference type="PANTHER" id="PTHR23131:SF0">
    <property type="entry name" value="ENDORIBONUCLEASE LACTB2"/>
    <property type="match status" value="1"/>
</dbReference>
<gene>
    <name evidence="2" type="ORF">AVDCRST_MAG48-1536</name>
</gene>
<dbReference type="GO" id="GO:0016787">
    <property type="term" value="F:hydrolase activity"/>
    <property type="evidence" value="ECO:0007669"/>
    <property type="project" value="UniProtKB-KW"/>
</dbReference>
<proteinExistence type="predicted"/>
<dbReference type="InterPro" id="IPR001279">
    <property type="entry name" value="Metallo-B-lactamas"/>
</dbReference>
<protein>
    <submittedName>
        <fullName evidence="2">MBL-fold metallo-hydrolase superfamily</fullName>
    </submittedName>
</protein>
<dbReference type="SUPFAM" id="SSF56281">
    <property type="entry name" value="Metallo-hydrolase/oxidoreductase"/>
    <property type="match status" value="1"/>
</dbReference>
<organism evidence="2">
    <name type="scientific">uncultured Friedmanniella sp</name>
    <dbReference type="NCBI Taxonomy" id="335381"/>
    <lineage>
        <taxon>Bacteria</taxon>
        <taxon>Bacillati</taxon>
        <taxon>Actinomycetota</taxon>
        <taxon>Actinomycetes</taxon>
        <taxon>Propionibacteriales</taxon>
        <taxon>Nocardioidaceae</taxon>
        <taxon>Friedmanniella</taxon>
        <taxon>environmental samples</taxon>
    </lineage>
</organism>
<dbReference type="AlphaFoldDB" id="A0A6J4KET0"/>
<sequence>MSAVEVVAPYLRRLLAPNPGPMTLEGTNTWLLGDPAAGPVVVVDPGPDDAGHRDRMLAAAPAGVGAVLLTHRHADHSAGAPALAARAGCPVRALDPAFRVGEEALAEDDGPVVAGARLRVVATPGHTADSCSVLLHGDDGVVWLLTGDTVLGRGTTVIAAPDGDLGAYLGSLDRLAALVAAEGVAELLPGHGPRVGDPGERLAAYRQHREERLEQVRVALREGARGVQQVADRVYGDLGAGVRPAAEQSVRAQLRHLGAAAAED</sequence>
<dbReference type="Gene3D" id="1.10.10.10">
    <property type="entry name" value="Winged helix-like DNA-binding domain superfamily/Winged helix DNA-binding domain"/>
    <property type="match status" value="1"/>
</dbReference>
<evidence type="ECO:0000259" key="1">
    <source>
        <dbReference type="SMART" id="SM00849"/>
    </source>
</evidence>
<dbReference type="SMART" id="SM00849">
    <property type="entry name" value="Lactamase_B"/>
    <property type="match status" value="1"/>
</dbReference>
<feature type="domain" description="Metallo-beta-lactamase" evidence="1">
    <location>
        <begin position="26"/>
        <end position="191"/>
    </location>
</feature>
<dbReference type="EMBL" id="CADCTS010000225">
    <property type="protein sequence ID" value="CAA9303793.1"/>
    <property type="molecule type" value="Genomic_DNA"/>
</dbReference>